<organism evidence="1 2">
    <name type="scientific">Clostridium porci</name>
    <dbReference type="NCBI Taxonomy" id="2605778"/>
    <lineage>
        <taxon>Bacteria</taxon>
        <taxon>Bacillati</taxon>
        <taxon>Bacillota</taxon>
        <taxon>Clostridia</taxon>
        <taxon>Eubacteriales</taxon>
        <taxon>Clostridiaceae</taxon>
        <taxon>Clostridium</taxon>
    </lineage>
</organism>
<dbReference type="RefSeq" id="WP_154472061.1">
    <property type="nucleotide sequence ID" value="NZ_DBEWUL010000027.1"/>
</dbReference>
<reference evidence="1 2" key="1">
    <citation type="submission" date="2019-08" db="EMBL/GenBank/DDBJ databases">
        <title>In-depth cultivation of the pig gut microbiome towards novel bacterial diversity and tailored functional studies.</title>
        <authorList>
            <person name="Wylensek D."/>
            <person name="Hitch T.C.A."/>
            <person name="Clavel T."/>
        </authorList>
    </citation>
    <scope>NUCLEOTIDE SEQUENCE [LARGE SCALE GENOMIC DNA]</scope>
    <source>
        <strain evidence="1 2">WCA-389-WT-23D1</strain>
    </source>
</reference>
<protein>
    <submittedName>
        <fullName evidence="1">Uncharacterized protein</fullName>
    </submittedName>
</protein>
<evidence type="ECO:0000313" key="1">
    <source>
        <dbReference type="EMBL" id="MSS36615.1"/>
    </source>
</evidence>
<comment type="caution">
    <text evidence="1">The sequence shown here is derived from an EMBL/GenBank/DDBJ whole genome shotgun (WGS) entry which is preliminary data.</text>
</comment>
<keyword evidence="2" id="KW-1185">Reference proteome</keyword>
<sequence>MSNLEQAMKAAAAALTGQEVNEIPDNLESICSFIAQNYKAQSAALFKQVEAPADALAAPTKEEFNGLIAKLKEAKIFK</sequence>
<evidence type="ECO:0000313" key="2">
    <source>
        <dbReference type="Proteomes" id="UP000429958"/>
    </source>
</evidence>
<dbReference type="Proteomes" id="UP000429958">
    <property type="component" value="Unassembled WGS sequence"/>
</dbReference>
<proteinExistence type="predicted"/>
<dbReference type="EMBL" id="VUMD01000006">
    <property type="protein sequence ID" value="MSS36615.1"/>
    <property type="molecule type" value="Genomic_DNA"/>
</dbReference>
<dbReference type="AlphaFoldDB" id="A0A7X2NKN1"/>
<name>A0A7X2NKN1_9CLOT</name>
<accession>A0A7X2NKN1</accession>
<gene>
    <name evidence="1" type="ORF">FYJ39_08530</name>
</gene>